<feature type="coiled-coil region" evidence="2">
    <location>
        <begin position="125"/>
        <end position="173"/>
    </location>
</feature>
<accession>A0A5A9ZTH9</accession>
<dbReference type="EMBL" id="VINQ01000002">
    <property type="protein sequence ID" value="KAA0920206.1"/>
    <property type="molecule type" value="Genomic_DNA"/>
</dbReference>
<organism evidence="5 6">
    <name type="scientific">Aquicoccus porphyridii</name>
    <dbReference type="NCBI Taxonomy" id="1852029"/>
    <lineage>
        <taxon>Bacteria</taxon>
        <taxon>Pseudomonadati</taxon>
        <taxon>Pseudomonadota</taxon>
        <taxon>Alphaproteobacteria</taxon>
        <taxon>Rhodobacterales</taxon>
        <taxon>Paracoccaceae</taxon>
        <taxon>Aquicoccus</taxon>
    </lineage>
</organism>
<dbReference type="Gene3D" id="2.40.50.100">
    <property type="match status" value="2"/>
</dbReference>
<dbReference type="AlphaFoldDB" id="A0A5A9ZTH9"/>
<dbReference type="Pfam" id="PF25954">
    <property type="entry name" value="Beta-barrel_RND_2"/>
    <property type="match status" value="1"/>
</dbReference>
<dbReference type="Pfam" id="PF25876">
    <property type="entry name" value="HH_MFP_RND"/>
    <property type="match status" value="1"/>
</dbReference>
<keyword evidence="2" id="KW-0175">Coiled coil</keyword>
<sequence length="426" mass="44973">MRIIPLLTACLVTAFLYLLIIERDMLFSFARGEAETTTMASQDSTATQDPGPAQSDAIGVVAMHSDAREIDSAVILRGQTEAARQVEVRAETSGLVVSEPLRKGAFIEAGELLCRLDPGTRAASLAEARARLEEARARMPEAEARIPTAEAQLETAKAQLEEARINDNAARKLSEGGFASESRVAGAQAAIRGAEAAVKSAEAGVKTAQSGLMTVAAGIQSAEAAVAAAEKEMSRLEIHAPFAGLLESDTAELGSLISPGSLCATVIQLDPIRVVGFVPETQIDRVEVGAQAGARLADGHEVTGRVTFLSRAADPLTRTFRVELQVPNPDLAIRDGQTAEIAIASDGASAHLVPQSALTLSDDGRLGVRIVDDQNHALFRPVALLRDTAQGVWITGLDDRADVIVIGQEYVVDGVPVRPSYEDQTQ</sequence>
<dbReference type="GO" id="GO:1990281">
    <property type="term" value="C:efflux pump complex"/>
    <property type="evidence" value="ECO:0007669"/>
    <property type="project" value="TreeGrafter"/>
</dbReference>
<evidence type="ECO:0000313" key="6">
    <source>
        <dbReference type="Proteomes" id="UP000325291"/>
    </source>
</evidence>
<protein>
    <submittedName>
        <fullName evidence="5">Efflux RND transporter periplasmic adaptor subunit</fullName>
    </submittedName>
</protein>
<comment type="caution">
    <text evidence="5">The sequence shown here is derived from an EMBL/GenBank/DDBJ whole genome shotgun (WGS) entry which is preliminary data.</text>
</comment>
<comment type="similarity">
    <text evidence="1">Belongs to the membrane fusion protein (MFP) (TC 8.A.1) family.</text>
</comment>
<dbReference type="GO" id="GO:0015562">
    <property type="term" value="F:efflux transmembrane transporter activity"/>
    <property type="evidence" value="ECO:0007669"/>
    <property type="project" value="TreeGrafter"/>
</dbReference>
<evidence type="ECO:0000256" key="1">
    <source>
        <dbReference type="ARBA" id="ARBA00009477"/>
    </source>
</evidence>
<gene>
    <name evidence="5" type="ORF">FLO80_03555</name>
</gene>
<feature type="domain" description="CusB-like beta-barrel" evidence="4">
    <location>
        <begin position="278"/>
        <end position="345"/>
    </location>
</feature>
<proteinExistence type="inferred from homology"/>
<reference evidence="5 6" key="1">
    <citation type="submission" date="2019-07" db="EMBL/GenBank/DDBJ databases">
        <title>Aquicoccus porphyridii gen. nov., sp. nov., isolated from a small marine red alga, Porphyridium marinum.</title>
        <authorList>
            <person name="Liu L."/>
        </authorList>
    </citation>
    <scope>NUCLEOTIDE SEQUENCE [LARGE SCALE GENOMIC DNA]</scope>
    <source>
        <strain evidence="5 6">L1 8-17</strain>
    </source>
</reference>
<dbReference type="RefSeq" id="WP_111363823.1">
    <property type="nucleotide sequence ID" value="NZ_VINQ01000002.1"/>
</dbReference>
<dbReference type="Gene3D" id="1.10.287.470">
    <property type="entry name" value="Helix hairpin bin"/>
    <property type="match status" value="3"/>
</dbReference>
<dbReference type="NCBIfam" id="TIGR01730">
    <property type="entry name" value="RND_mfp"/>
    <property type="match status" value="1"/>
</dbReference>
<dbReference type="SUPFAM" id="SSF111369">
    <property type="entry name" value="HlyD-like secretion proteins"/>
    <property type="match status" value="2"/>
</dbReference>
<dbReference type="Proteomes" id="UP000325291">
    <property type="component" value="Unassembled WGS sequence"/>
</dbReference>
<dbReference type="Gene3D" id="2.40.30.170">
    <property type="match status" value="1"/>
</dbReference>
<name>A0A5A9ZTH9_9RHOB</name>
<dbReference type="Gene3D" id="2.40.420.20">
    <property type="match status" value="1"/>
</dbReference>
<evidence type="ECO:0000313" key="5">
    <source>
        <dbReference type="EMBL" id="KAA0920206.1"/>
    </source>
</evidence>
<dbReference type="PANTHER" id="PTHR30469:SF29">
    <property type="entry name" value="BLR2860 PROTEIN"/>
    <property type="match status" value="1"/>
</dbReference>
<evidence type="ECO:0000259" key="4">
    <source>
        <dbReference type="Pfam" id="PF25954"/>
    </source>
</evidence>
<dbReference type="InterPro" id="IPR006143">
    <property type="entry name" value="RND_pump_MFP"/>
</dbReference>
<dbReference type="InterPro" id="IPR058624">
    <property type="entry name" value="MdtA-like_HH"/>
</dbReference>
<evidence type="ECO:0000259" key="3">
    <source>
        <dbReference type="Pfam" id="PF25876"/>
    </source>
</evidence>
<dbReference type="InterPro" id="IPR058792">
    <property type="entry name" value="Beta-barrel_RND_2"/>
</dbReference>
<keyword evidence="6" id="KW-1185">Reference proteome</keyword>
<dbReference type="PANTHER" id="PTHR30469">
    <property type="entry name" value="MULTIDRUG RESISTANCE PROTEIN MDTA"/>
    <property type="match status" value="1"/>
</dbReference>
<feature type="domain" description="Multidrug resistance protein MdtA-like alpha-helical hairpin" evidence="3">
    <location>
        <begin position="148"/>
        <end position="212"/>
    </location>
</feature>
<evidence type="ECO:0000256" key="2">
    <source>
        <dbReference type="SAM" id="Coils"/>
    </source>
</evidence>